<dbReference type="KEGG" id="tcx:Tcr_0699"/>
<dbReference type="STRING" id="317025.Tcr_0699"/>
<proteinExistence type="predicted"/>
<dbReference type="eggNOG" id="COG3499">
    <property type="taxonomic scope" value="Bacteria"/>
</dbReference>
<name>Q31HS8_HYDCU</name>
<gene>
    <name evidence="1" type="ordered locus">Tcr_0699</name>
</gene>
<dbReference type="Pfam" id="PF06995">
    <property type="entry name" value="Phage_P2_GpU"/>
    <property type="match status" value="1"/>
</dbReference>
<dbReference type="EMBL" id="CP000109">
    <property type="protein sequence ID" value="ABB41295.1"/>
    <property type="molecule type" value="Genomic_DNA"/>
</dbReference>
<reference evidence="1" key="1">
    <citation type="submission" date="2006-07" db="EMBL/GenBank/DDBJ databases">
        <title>Complete sequence of Thiomicrospira crunogena XCL-2.</title>
        <authorList>
            <consortium name="US DOE Joint Genome Institute"/>
            <person name="Copeland A."/>
            <person name="Lucas S."/>
            <person name="Lapidus A."/>
            <person name="Barry K."/>
            <person name="Detter J.C."/>
            <person name="Glavina del Rio T."/>
            <person name="Hammon N."/>
            <person name="Israni S."/>
            <person name="Dalin E."/>
            <person name="Tice H."/>
            <person name="Pitluck S."/>
            <person name="Chain P."/>
            <person name="Malfatti S."/>
            <person name="Shin M."/>
            <person name="Vergez L."/>
            <person name="Schmutz J."/>
            <person name="Larimer F."/>
            <person name="Land M."/>
            <person name="Hauser L."/>
            <person name="Kyrpides N."/>
            <person name="Lykidis A."/>
            <person name="Scott K.M."/>
            <person name="Sievert S."/>
            <person name="Kerfeld C."/>
            <person name="Freyermuth S."/>
            <person name="Dobrinski K."/>
            <person name="Boller A."/>
            <person name="Fitzpatrick K."/>
            <person name="Thoma P."/>
            <person name="Moore J."/>
            <person name="Richardson P."/>
        </authorList>
    </citation>
    <scope>NUCLEOTIDE SEQUENCE</scope>
    <source>
        <strain evidence="1">XCL-2</strain>
    </source>
</reference>
<organism evidence="1">
    <name type="scientific">Hydrogenovibrio crunogenus (strain DSM 25203 / XCL-2)</name>
    <name type="common">Thiomicrospira crunogena</name>
    <dbReference type="NCBI Taxonomy" id="317025"/>
    <lineage>
        <taxon>Bacteria</taxon>
        <taxon>Pseudomonadati</taxon>
        <taxon>Pseudomonadota</taxon>
        <taxon>Gammaproteobacteria</taxon>
        <taxon>Thiotrichales</taxon>
        <taxon>Piscirickettsiaceae</taxon>
        <taxon>Hydrogenovibrio</taxon>
    </lineage>
</organism>
<dbReference type="OrthoDB" id="1550902at2"/>
<dbReference type="AlphaFoldDB" id="Q31HS8"/>
<accession>Q31HS8</accession>
<dbReference type="InterPro" id="IPR009734">
    <property type="entry name" value="Myoviridae_GpU"/>
</dbReference>
<dbReference type="HOGENOM" id="CLU_1814922_0_0_6"/>
<protein>
    <submittedName>
        <fullName evidence="1">Phage P2 GpU family protein</fullName>
    </submittedName>
</protein>
<evidence type="ECO:0000313" key="1">
    <source>
        <dbReference type="EMBL" id="ABB41295.1"/>
    </source>
</evidence>
<sequence length="142" mass="15914">MSDNQHFLALGDYRFTLNTSDFESLERSLSMVWNRVASLGGRPNYQYGGIQSETLMISGAVFNYKQNVSASNSPINQTGIDQVAQMRKEALIGKPLRVVLGTGENLGFWIPKTIRDAHQYLVGATPMKQVYNISLEYYGERA</sequence>